<proteinExistence type="predicted"/>
<evidence type="ECO:0000313" key="1">
    <source>
        <dbReference type="EMBL" id="GFO03901.1"/>
    </source>
</evidence>
<dbReference type="Gene3D" id="3.60.10.10">
    <property type="entry name" value="Endonuclease/exonuclease/phosphatase"/>
    <property type="match status" value="1"/>
</dbReference>
<accession>A0AAV4AB84</accession>
<dbReference type="InterPro" id="IPR036691">
    <property type="entry name" value="Endo/exonu/phosph_ase_sf"/>
</dbReference>
<name>A0AAV4AB84_9GAST</name>
<dbReference type="Proteomes" id="UP000735302">
    <property type="component" value="Unassembled WGS sequence"/>
</dbReference>
<organism evidence="1 2">
    <name type="scientific">Plakobranchus ocellatus</name>
    <dbReference type="NCBI Taxonomy" id="259542"/>
    <lineage>
        <taxon>Eukaryota</taxon>
        <taxon>Metazoa</taxon>
        <taxon>Spiralia</taxon>
        <taxon>Lophotrochozoa</taxon>
        <taxon>Mollusca</taxon>
        <taxon>Gastropoda</taxon>
        <taxon>Heterobranchia</taxon>
        <taxon>Euthyneura</taxon>
        <taxon>Panpulmonata</taxon>
        <taxon>Sacoglossa</taxon>
        <taxon>Placobranchoidea</taxon>
        <taxon>Plakobranchidae</taxon>
        <taxon>Plakobranchus</taxon>
    </lineage>
</organism>
<gene>
    <name evidence="1" type="ORF">PoB_003040600</name>
</gene>
<protein>
    <submittedName>
        <fullName evidence="1">Craniofacial development protein 2-like protein</fullName>
    </submittedName>
</protein>
<evidence type="ECO:0000313" key="2">
    <source>
        <dbReference type="Proteomes" id="UP000735302"/>
    </source>
</evidence>
<dbReference type="AlphaFoldDB" id="A0AAV4AB84"/>
<sequence length="113" mass="12312">MGIIKGDIIQTERPYDSAGVFYNAQWQPKSITLDNLFQIQDIIVIIGDFNAKVGDKRVEDVVGLTGVGTVNEHGSRLVECCQTNDFTITNTGIKTILGDSGLGRAPEIEVETK</sequence>
<comment type="caution">
    <text evidence="1">The sequence shown here is derived from an EMBL/GenBank/DDBJ whole genome shotgun (WGS) entry which is preliminary data.</text>
</comment>
<keyword evidence="2" id="KW-1185">Reference proteome</keyword>
<dbReference type="EMBL" id="BLXT01003731">
    <property type="protein sequence ID" value="GFO03901.1"/>
    <property type="molecule type" value="Genomic_DNA"/>
</dbReference>
<reference evidence="1 2" key="1">
    <citation type="journal article" date="2021" name="Elife">
        <title>Chloroplast acquisition without the gene transfer in kleptoplastic sea slugs, Plakobranchus ocellatus.</title>
        <authorList>
            <person name="Maeda T."/>
            <person name="Takahashi S."/>
            <person name="Yoshida T."/>
            <person name="Shimamura S."/>
            <person name="Takaki Y."/>
            <person name="Nagai Y."/>
            <person name="Toyoda A."/>
            <person name="Suzuki Y."/>
            <person name="Arimoto A."/>
            <person name="Ishii H."/>
            <person name="Satoh N."/>
            <person name="Nishiyama T."/>
            <person name="Hasebe M."/>
            <person name="Maruyama T."/>
            <person name="Minagawa J."/>
            <person name="Obokata J."/>
            <person name="Shigenobu S."/>
        </authorList>
    </citation>
    <scope>NUCLEOTIDE SEQUENCE [LARGE SCALE GENOMIC DNA]</scope>
</reference>